<organism evidence="12 13">
    <name type="scientific">Streptomyces jeddahensis</name>
    <dbReference type="NCBI Taxonomy" id="1716141"/>
    <lineage>
        <taxon>Bacteria</taxon>
        <taxon>Bacillati</taxon>
        <taxon>Actinomycetota</taxon>
        <taxon>Actinomycetes</taxon>
        <taxon>Kitasatosporales</taxon>
        <taxon>Streptomycetaceae</taxon>
        <taxon>Streptomyces</taxon>
    </lineage>
</organism>
<dbReference type="FunFam" id="3.20.20.60:FF:000003">
    <property type="entry name" value="3-methyl-2-oxobutanoate hydroxymethyltransferase"/>
    <property type="match status" value="1"/>
</dbReference>
<dbReference type="Pfam" id="PF02548">
    <property type="entry name" value="Pantoate_transf"/>
    <property type="match status" value="1"/>
</dbReference>
<dbReference type="STRING" id="1716141.STSP_29260"/>
<feature type="region of interest" description="Disordered" evidence="11">
    <location>
        <begin position="1"/>
        <end position="27"/>
    </location>
</feature>
<dbReference type="Proteomes" id="UP000077381">
    <property type="component" value="Unassembled WGS sequence"/>
</dbReference>
<comment type="caution">
    <text evidence="12">The sequence shown here is derived from an EMBL/GenBank/DDBJ whole genome shotgun (WGS) entry which is preliminary data.</text>
</comment>
<feature type="binding site" evidence="7 9">
    <location>
        <position position="143"/>
    </location>
    <ligand>
        <name>3-methyl-2-oxobutanoate</name>
        <dbReference type="ChEBI" id="CHEBI:11851"/>
    </ligand>
</feature>
<feature type="active site" description="Proton acceptor" evidence="7 8">
    <location>
        <position position="211"/>
    </location>
</feature>
<dbReference type="GO" id="GO:0015940">
    <property type="term" value="P:pantothenate biosynthetic process"/>
    <property type="evidence" value="ECO:0007669"/>
    <property type="project" value="UniProtKB-UniRule"/>
</dbReference>
<feature type="binding site" evidence="7 10">
    <location>
        <position position="145"/>
    </location>
    <ligand>
        <name>Mg(2+)</name>
        <dbReference type="ChEBI" id="CHEBI:18420"/>
    </ligand>
</feature>
<evidence type="ECO:0000256" key="8">
    <source>
        <dbReference type="PIRSR" id="PIRSR000388-1"/>
    </source>
</evidence>
<dbReference type="PANTHER" id="PTHR20881">
    <property type="entry name" value="3-METHYL-2-OXOBUTANOATE HYDROXYMETHYLTRANSFERASE"/>
    <property type="match status" value="1"/>
</dbReference>
<dbReference type="SUPFAM" id="SSF51621">
    <property type="entry name" value="Phosphoenolpyruvate/pyruvate domain"/>
    <property type="match status" value="1"/>
</dbReference>
<dbReference type="EMBL" id="LOHS01000074">
    <property type="protein sequence ID" value="OAH13755.1"/>
    <property type="molecule type" value="Genomic_DNA"/>
</dbReference>
<keyword evidence="12" id="KW-0489">Methyltransferase</keyword>
<comment type="function">
    <text evidence="6 7">Catalyzes the reversible reaction in which hydroxymethyl group from 5,10-methylenetetrahydrofolate is transferred onto alpha-ketoisovalerate to form ketopantoate.</text>
</comment>
<evidence type="ECO:0000256" key="5">
    <source>
        <dbReference type="ARBA" id="ARBA00022679"/>
    </source>
</evidence>
<gene>
    <name evidence="7 12" type="primary">panB</name>
    <name evidence="12" type="ORF">STSP_29260</name>
</gene>
<dbReference type="CDD" id="cd06557">
    <property type="entry name" value="KPHMT-like"/>
    <property type="match status" value="1"/>
</dbReference>
<dbReference type="GO" id="GO:0032259">
    <property type="term" value="P:methylation"/>
    <property type="evidence" value="ECO:0007669"/>
    <property type="project" value="UniProtKB-KW"/>
</dbReference>
<dbReference type="InterPro" id="IPR015813">
    <property type="entry name" value="Pyrv/PenolPyrv_kinase-like_dom"/>
</dbReference>
<feature type="binding site" evidence="7 9">
    <location>
        <position position="113"/>
    </location>
    <ligand>
        <name>3-methyl-2-oxobutanoate</name>
        <dbReference type="ChEBI" id="CHEBI:11851"/>
    </ligand>
</feature>
<evidence type="ECO:0000256" key="4">
    <source>
        <dbReference type="ARBA" id="ARBA00022655"/>
    </source>
</evidence>
<dbReference type="InterPro" id="IPR003700">
    <property type="entry name" value="Pantoate_hydroxy_MeTrfase"/>
</dbReference>
<evidence type="ECO:0000256" key="9">
    <source>
        <dbReference type="PIRSR" id="PIRSR000388-2"/>
    </source>
</evidence>
<dbReference type="HAMAP" id="MF_00156">
    <property type="entry name" value="PanB"/>
    <property type="match status" value="1"/>
</dbReference>
<evidence type="ECO:0000256" key="2">
    <source>
        <dbReference type="ARBA" id="ARBA00008676"/>
    </source>
</evidence>
<dbReference type="AlphaFoldDB" id="A0A177HS91"/>
<dbReference type="RefSeq" id="WP_067277039.1">
    <property type="nucleotide sequence ID" value="NZ_LOHS01000074.1"/>
</dbReference>
<comment type="subcellular location">
    <subcellularLocation>
        <location evidence="7">Cytoplasm</location>
    </subcellularLocation>
</comment>
<dbReference type="UniPathway" id="UPA00028">
    <property type="reaction ID" value="UER00003"/>
</dbReference>
<keyword evidence="7 10" id="KW-0460">Magnesium</keyword>
<comment type="pathway">
    <text evidence="1 7">Cofactor biosynthesis; (R)-pantothenate biosynthesis; (R)-pantoate from 3-methyl-2-oxobutanoate: step 1/2.</text>
</comment>
<proteinExistence type="inferred from homology"/>
<dbReference type="Gene3D" id="3.20.20.60">
    <property type="entry name" value="Phosphoenolpyruvate-binding domains"/>
    <property type="match status" value="1"/>
</dbReference>
<dbReference type="GO" id="GO:0000287">
    <property type="term" value="F:magnesium ion binding"/>
    <property type="evidence" value="ECO:0007669"/>
    <property type="project" value="TreeGrafter"/>
</dbReference>
<dbReference type="NCBIfam" id="TIGR00222">
    <property type="entry name" value="panB"/>
    <property type="match status" value="1"/>
</dbReference>
<comment type="cofactor">
    <cofactor evidence="7 10">
        <name>Mg(2+)</name>
        <dbReference type="ChEBI" id="CHEBI:18420"/>
    </cofactor>
    <text evidence="7 10">Binds 1 Mg(2+) ion per subunit.</text>
</comment>
<comment type="similarity">
    <text evidence="2 7">Belongs to the PanB family.</text>
</comment>
<dbReference type="GO" id="GO:0003864">
    <property type="term" value="F:3-methyl-2-oxobutanoate hydroxymethyltransferase activity"/>
    <property type="evidence" value="ECO:0007669"/>
    <property type="project" value="UniProtKB-UniRule"/>
</dbReference>
<dbReference type="PIRSF" id="PIRSF000388">
    <property type="entry name" value="Pantoate_hydroxy_MeTrfase"/>
    <property type="match status" value="1"/>
</dbReference>
<keyword evidence="7" id="KW-0963">Cytoplasm</keyword>
<keyword evidence="7 10" id="KW-0479">Metal-binding</keyword>
<dbReference type="PANTHER" id="PTHR20881:SF0">
    <property type="entry name" value="3-METHYL-2-OXOBUTANOATE HYDROXYMETHYLTRANSFERASE"/>
    <property type="match status" value="1"/>
</dbReference>
<evidence type="ECO:0000256" key="11">
    <source>
        <dbReference type="SAM" id="MobiDB-lite"/>
    </source>
</evidence>
<evidence type="ECO:0000256" key="10">
    <source>
        <dbReference type="PIRSR" id="PIRSR000388-3"/>
    </source>
</evidence>
<dbReference type="NCBIfam" id="NF001452">
    <property type="entry name" value="PRK00311.1"/>
    <property type="match status" value="1"/>
</dbReference>
<dbReference type="GO" id="GO:0008168">
    <property type="term" value="F:methyltransferase activity"/>
    <property type="evidence" value="ECO:0007669"/>
    <property type="project" value="UniProtKB-KW"/>
</dbReference>
<reference evidence="12 13" key="1">
    <citation type="submission" date="2015-12" db="EMBL/GenBank/DDBJ databases">
        <title>Genome sequence of Streptomyces sp. G25.</title>
        <authorList>
            <person name="Poehlein A."/>
            <person name="Roettig A."/>
            <person name="Hiessl S."/>
            <person name="Hauschild P."/>
            <person name="Schauer J."/>
            <person name="Madkour M.H."/>
            <person name="Al-Ansari A.M."/>
            <person name="Almakishah N.H."/>
            <person name="Steinbuechel A."/>
            <person name="Daniel R."/>
        </authorList>
    </citation>
    <scope>NUCLEOTIDE SEQUENCE [LARGE SCALE GENOMIC DNA]</scope>
    <source>
        <strain evidence="13">G25(2015)</strain>
    </source>
</reference>
<feature type="binding site" evidence="7 10">
    <location>
        <position position="113"/>
    </location>
    <ligand>
        <name>Mg(2+)</name>
        <dbReference type="ChEBI" id="CHEBI:18420"/>
    </ligand>
</feature>
<keyword evidence="13" id="KW-1185">Reference proteome</keyword>
<evidence type="ECO:0000313" key="13">
    <source>
        <dbReference type="Proteomes" id="UP000077381"/>
    </source>
</evidence>
<dbReference type="InterPro" id="IPR040442">
    <property type="entry name" value="Pyrv_kinase-like_dom_sf"/>
</dbReference>
<evidence type="ECO:0000256" key="6">
    <source>
        <dbReference type="ARBA" id="ARBA00056497"/>
    </source>
</evidence>
<comment type="subunit">
    <text evidence="3 7">Homodecamer; pentamer of dimers.</text>
</comment>
<dbReference type="OrthoDB" id="9781789at2"/>
<feature type="binding site" evidence="7 9">
    <location>
        <begin position="74"/>
        <end position="75"/>
    </location>
    <ligand>
        <name>3-methyl-2-oxobutanoate</name>
        <dbReference type="ChEBI" id="CHEBI:11851"/>
    </ligand>
</feature>
<evidence type="ECO:0000256" key="3">
    <source>
        <dbReference type="ARBA" id="ARBA00011424"/>
    </source>
</evidence>
<evidence type="ECO:0000256" key="1">
    <source>
        <dbReference type="ARBA" id="ARBA00005033"/>
    </source>
</evidence>
<dbReference type="EC" id="2.1.2.11" evidence="7"/>
<dbReference type="PATRIC" id="fig|1716141.3.peg.3080"/>
<comment type="catalytic activity">
    <reaction evidence="7">
        <text>(6R)-5,10-methylene-5,6,7,8-tetrahydrofolate + 3-methyl-2-oxobutanoate + H2O = 2-dehydropantoate + (6S)-5,6,7,8-tetrahydrofolate</text>
        <dbReference type="Rhea" id="RHEA:11824"/>
        <dbReference type="ChEBI" id="CHEBI:11561"/>
        <dbReference type="ChEBI" id="CHEBI:11851"/>
        <dbReference type="ChEBI" id="CHEBI:15377"/>
        <dbReference type="ChEBI" id="CHEBI:15636"/>
        <dbReference type="ChEBI" id="CHEBI:57453"/>
        <dbReference type="EC" id="2.1.2.11"/>
    </reaction>
</comment>
<keyword evidence="5 7" id="KW-0808">Transferase</keyword>
<evidence type="ECO:0000256" key="7">
    <source>
        <dbReference type="HAMAP-Rule" id="MF_00156"/>
    </source>
</evidence>
<keyword evidence="4 7" id="KW-0566">Pantothenate biosynthesis</keyword>
<protein>
    <recommendedName>
        <fullName evidence="7">3-methyl-2-oxobutanoate hydroxymethyltransferase</fullName>
        <ecNumber evidence="7">2.1.2.11</ecNumber>
    </recommendedName>
    <alternativeName>
        <fullName evidence="7">Ketopantoate hydroxymethyltransferase</fullName>
        <shortName evidence="7">KPHMT</shortName>
    </alternativeName>
</protein>
<name>A0A177HS91_9ACTN</name>
<feature type="binding site" evidence="7 10">
    <location>
        <position position="74"/>
    </location>
    <ligand>
        <name>Mg(2+)</name>
        <dbReference type="ChEBI" id="CHEBI:18420"/>
    </ligand>
</feature>
<sequence>MTQLSAAQKPGQDTGRTSDSSKALYGGKGTRRITVRDIAAAKERGEKWPMLTAYDAMTASVFDEAGIPVLLVGDSAGNCHLGYETTVPVTLDEMTMLSAAVVRGTNRALIVADLPFGSYQEGPVQALRSATRLIKDAGVGAVKLEGGERSHRQIELLVESGIPVMAHIGLTPQSVNAMGYRVQGRGEEAAQQLLRDAKAVQDAGAFAVVLELVPAELAAEVTRSLHIPTVGIGAGPECDAQVLVWTDMLGLTGGKMPRFVKQYADLRSVIGDAAKAYAEDVVGGTFPLEEHSVH</sequence>
<dbReference type="GO" id="GO:0005737">
    <property type="term" value="C:cytoplasm"/>
    <property type="evidence" value="ECO:0007669"/>
    <property type="project" value="UniProtKB-SubCell"/>
</dbReference>
<accession>A0A177HS91</accession>
<evidence type="ECO:0000313" key="12">
    <source>
        <dbReference type="EMBL" id="OAH13755.1"/>
    </source>
</evidence>